<protein>
    <submittedName>
        <fullName evidence="6">LysR family transcriptional regulator</fullName>
    </submittedName>
</protein>
<dbReference type="FunFam" id="1.10.10.10:FF:000001">
    <property type="entry name" value="LysR family transcriptional regulator"/>
    <property type="match status" value="1"/>
</dbReference>
<comment type="caution">
    <text evidence="6">The sequence shown here is derived from an EMBL/GenBank/DDBJ whole genome shotgun (WGS) entry which is preliminary data.</text>
</comment>
<evidence type="ECO:0000256" key="1">
    <source>
        <dbReference type="ARBA" id="ARBA00009437"/>
    </source>
</evidence>
<accession>A0A2S3VVB4</accession>
<dbReference type="Proteomes" id="UP000237440">
    <property type="component" value="Unassembled WGS sequence"/>
</dbReference>
<name>A0A2S3VVB4_9PSED</name>
<evidence type="ECO:0000256" key="2">
    <source>
        <dbReference type="ARBA" id="ARBA00023015"/>
    </source>
</evidence>
<dbReference type="AlphaFoldDB" id="A0A2S3VVB4"/>
<dbReference type="GO" id="GO:0003700">
    <property type="term" value="F:DNA-binding transcription factor activity"/>
    <property type="evidence" value="ECO:0007669"/>
    <property type="project" value="InterPro"/>
</dbReference>
<dbReference type="EMBL" id="MUJK01000001">
    <property type="protein sequence ID" value="POF43853.1"/>
    <property type="molecule type" value="Genomic_DNA"/>
</dbReference>
<dbReference type="InterPro" id="IPR000847">
    <property type="entry name" value="LysR_HTH_N"/>
</dbReference>
<evidence type="ECO:0000256" key="3">
    <source>
        <dbReference type="ARBA" id="ARBA00023125"/>
    </source>
</evidence>
<evidence type="ECO:0000313" key="6">
    <source>
        <dbReference type="EMBL" id="POF43853.1"/>
    </source>
</evidence>
<evidence type="ECO:0000313" key="7">
    <source>
        <dbReference type="Proteomes" id="UP000237440"/>
    </source>
</evidence>
<comment type="similarity">
    <text evidence="1">Belongs to the LysR transcriptional regulatory family.</text>
</comment>
<sequence>MKLIQLRALCSVVDMGSFRSAARQLNSAQSTLTDSIQSLERELGVTLLVRSSQGISLTQAGKVFLTRARSIILDCDRAVQDVRHCNGMHEGQIAMGVSAQALAACLMPVFSSFTGRFPNVQLHVASGGTKMLIEMIRAGRLDFVMCPLNPDVGDIDLHIERLYHTKTSIIARKGHPLADARSLHDLVDCQWVSVRPAGVIGSAEKHLIELFRAQGLPPPSIAITGESLLEILHMVCETDYLTIEPGMLASMKLFSSTLVSLSIREPLESCEVSLVSRRVSPMSQVTQELTSMLISYSRLRHRAKG</sequence>
<dbReference type="PROSITE" id="PS50931">
    <property type="entry name" value="HTH_LYSR"/>
    <property type="match status" value="1"/>
</dbReference>
<dbReference type="InterPro" id="IPR036390">
    <property type="entry name" value="WH_DNA-bd_sf"/>
</dbReference>
<dbReference type="Gene3D" id="1.10.10.10">
    <property type="entry name" value="Winged helix-like DNA-binding domain superfamily/Winged helix DNA-binding domain"/>
    <property type="match status" value="1"/>
</dbReference>
<keyword evidence="3" id="KW-0238">DNA-binding</keyword>
<dbReference type="PANTHER" id="PTHR30419">
    <property type="entry name" value="HTH-TYPE TRANSCRIPTIONAL REGULATOR YBHD"/>
    <property type="match status" value="1"/>
</dbReference>
<dbReference type="InterPro" id="IPR036388">
    <property type="entry name" value="WH-like_DNA-bd_sf"/>
</dbReference>
<dbReference type="PRINTS" id="PR00039">
    <property type="entry name" value="HTHLYSR"/>
</dbReference>
<dbReference type="RefSeq" id="WP_103393477.1">
    <property type="nucleotide sequence ID" value="NZ_MUJK01000001.1"/>
</dbReference>
<evidence type="ECO:0000259" key="5">
    <source>
        <dbReference type="PROSITE" id="PS50931"/>
    </source>
</evidence>
<dbReference type="Pfam" id="PF00126">
    <property type="entry name" value="HTH_1"/>
    <property type="match status" value="1"/>
</dbReference>
<dbReference type="Pfam" id="PF03466">
    <property type="entry name" value="LysR_substrate"/>
    <property type="match status" value="1"/>
</dbReference>
<keyword evidence="7" id="KW-1185">Reference proteome</keyword>
<keyword evidence="4" id="KW-0804">Transcription</keyword>
<feature type="domain" description="HTH lysR-type" evidence="5">
    <location>
        <begin position="1"/>
        <end position="58"/>
    </location>
</feature>
<dbReference type="GO" id="GO:0003677">
    <property type="term" value="F:DNA binding"/>
    <property type="evidence" value="ECO:0007669"/>
    <property type="project" value="UniProtKB-KW"/>
</dbReference>
<dbReference type="PANTHER" id="PTHR30419:SF30">
    <property type="entry name" value="LYSR FAMILY TRANSCRIPTIONAL REGULATOR"/>
    <property type="match status" value="1"/>
</dbReference>
<dbReference type="SUPFAM" id="SSF46785">
    <property type="entry name" value="Winged helix' DNA-binding domain"/>
    <property type="match status" value="1"/>
</dbReference>
<proteinExistence type="inferred from homology"/>
<gene>
    <name evidence="6" type="ORF">B0D71_03395</name>
</gene>
<dbReference type="InterPro" id="IPR005119">
    <property type="entry name" value="LysR_subst-bd"/>
</dbReference>
<evidence type="ECO:0000256" key="4">
    <source>
        <dbReference type="ARBA" id="ARBA00023163"/>
    </source>
</evidence>
<dbReference type="InterPro" id="IPR050950">
    <property type="entry name" value="HTH-type_LysR_regulators"/>
</dbReference>
<dbReference type="GO" id="GO:0005829">
    <property type="term" value="C:cytosol"/>
    <property type="evidence" value="ECO:0007669"/>
    <property type="project" value="TreeGrafter"/>
</dbReference>
<reference evidence="7" key="1">
    <citation type="submission" date="2017-02" db="EMBL/GenBank/DDBJ databases">
        <authorList>
            <person name="Furmanczyk E.M."/>
        </authorList>
    </citation>
    <scope>NUCLEOTIDE SEQUENCE [LARGE SCALE GENOMIC DNA]</scope>
    <source>
        <strain evidence="7">AP3_22</strain>
    </source>
</reference>
<dbReference type="Gene3D" id="3.40.190.290">
    <property type="match status" value="1"/>
</dbReference>
<organism evidence="6 7">
    <name type="scientific">Pseudomonas laurylsulfativorans</name>
    <dbReference type="NCBI Taxonomy" id="1943631"/>
    <lineage>
        <taxon>Bacteria</taxon>
        <taxon>Pseudomonadati</taxon>
        <taxon>Pseudomonadota</taxon>
        <taxon>Gammaproteobacteria</taxon>
        <taxon>Pseudomonadales</taxon>
        <taxon>Pseudomonadaceae</taxon>
        <taxon>Pseudomonas</taxon>
    </lineage>
</organism>
<dbReference type="SUPFAM" id="SSF53850">
    <property type="entry name" value="Periplasmic binding protein-like II"/>
    <property type="match status" value="1"/>
</dbReference>
<keyword evidence="2" id="KW-0805">Transcription regulation</keyword>
<dbReference type="OrthoDB" id="7010314at2"/>